<sequence length="342" mass="35753">MLPTTMRHWRLAAPGRDNLTLASALVPRPGPGEVLVRVGAVALNYRDLLAIDSGMGIPPVFPLTPGSDLCGVVVAVGEDARRLQSGQRVISTFEAGWFDGLPAGTARHPPAHTLGGVAPGVLAEYVALPEDWFVTAPESLDDAQASTLPVAGLTAWSALVEHGRLHAGQTVLIQGTGGVSLFALQLAVAHGATAIVTSSSDAKLDRAKALGAAHLINYAREDWVEAVYRITGERGVDHVLEMVGGAHLDRALHAVAVQGRISLIGVFDGFTFSGSSGLMLRKQVTLQGSSVGHRRALEVLVRAVDCTGIAPVIDRRYPLAALPEALAHLAAGPFGKIVIEMA</sequence>
<comment type="caution">
    <text evidence="2">The sequence shown here is derived from an EMBL/GenBank/DDBJ whole genome shotgun (WGS) entry which is preliminary data.</text>
</comment>
<dbReference type="Gene3D" id="3.40.50.720">
    <property type="entry name" value="NAD(P)-binding Rossmann-like Domain"/>
    <property type="match status" value="1"/>
</dbReference>
<dbReference type="InterPro" id="IPR013154">
    <property type="entry name" value="ADH-like_N"/>
</dbReference>
<reference evidence="2 3" key="1">
    <citation type="submission" date="2020-08" db="EMBL/GenBank/DDBJ databases">
        <title>The Agave Microbiome: Exploring the role of microbial communities in plant adaptations to desert environments.</title>
        <authorList>
            <person name="Partida-Martinez L.P."/>
        </authorList>
    </citation>
    <scope>NUCLEOTIDE SEQUENCE [LARGE SCALE GENOMIC DNA]</scope>
    <source>
        <strain evidence="2 3">AT3.2</strain>
    </source>
</reference>
<dbReference type="PANTHER" id="PTHR45033">
    <property type="match status" value="1"/>
</dbReference>
<dbReference type="Pfam" id="PF08240">
    <property type="entry name" value="ADH_N"/>
    <property type="match status" value="1"/>
</dbReference>
<protein>
    <submittedName>
        <fullName evidence="2">NADPH:quinone reductase-like Zn-dependent oxidoreductase</fullName>
    </submittedName>
</protein>
<dbReference type="InterPro" id="IPR013149">
    <property type="entry name" value="ADH-like_C"/>
</dbReference>
<evidence type="ECO:0000313" key="3">
    <source>
        <dbReference type="Proteomes" id="UP000540787"/>
    </source>
</evidence>
<evidence type="ECO:0000259" key="1">
    <source>
        <dbReference type="SMART" id="SM00829"/>
    </source>
</evidence>
<dbReference type="Proteomes" id="UP000540787">
    <property type="component" value="Unassembled WGS sequence"/>
</dbReference>
<dbReference type="Pfam" id="PF00107">
    <property type="entry name" value="ADH_zinc_N"/>
    <property type="match status" value="1"/>
</dbReference>
<dbReference type="InterPro" id="IPR020843">
    <property type="entry name" value="ER"/>
</dbReference>
<dbReference type="SUPFAM" id="SSF51735">
    <property type="entry name" value="NAD(P)-binding Rossmann-fold domains"/>
    <property type="match status" value="1"/>
</dbReference>
<dbReference type="InterPro" id="IPR036291">
    <property type="entry name" value="NAD(P)-bd_dom_sf"/>
</dbReference>
<dbReference type="GO" id="GO:0016491">
    <property type="term" value="F:oxidoreductase activity"/>
    <property type="evidence" value="ECO:0007669"/>
    <property type="project" value="InterPro"/>
</dbReference>
<dbReference type="SMART" id="SM00829">
    <property type="entry name" value="PKS_ER"/>
    <property type="match status" value="1"/>
</dbReference>
<dbReference type="PANTHER" id="PTHR45033:SF2">
    <property type="entry name" value="ZINC-TYPE ALCOHOL DEHYDROGENASE-LIKE PROTEIN C1773.06C"/>
    <property type="match status" value="1"/>
</dbReference>
<evidence type="ECO:0000313" key="2">
    <source>
        <dbReference type="EMBL" id="MBB6135305.1"/>
    </source>
</evidence>
<gene>
    <name evidence="2" type="ORF">HD842_003472</name>
</gene>
<organism evidence="2 3">
    <name type="scientific">Massilia aurea</name>
    <dbReference type="NCBI Taxonomy" id="373040"/>
    <lineage>
        <taxon>Bacteria</taxon>
        <taxon>Pseudomonadati</taxon>
        <taxon>Pseudomonadota</taxon>
        <taxon>Betaproteobacteria</taxon>
        <taxon>Burkholderiales</taxon>
        <taxon>Oxalobacteraceae</taxon>
        <taxon>Telluria group</taxon>
        <taxon>Massilia</taxon>
    </lineage>
</organism>
<dbReference type="InterPro" id="IPR011032">
    <property type="entry name" value="GroES-like_sf"/>
</dbReference>
<dbReference type="SUPFAM" id="SSF50129">
    <property type="entry name" value="GroES-like"/>
    <property type="match status" value="1"/>
</dbReference>
<dbReference type="InterPro" id="IPR052711">
    <property type="entry name" value="Zinc_ADH-like"/>
</dbReference>
<proteinExistence type="predicted"/>
<dbReference type="EMBL" id="JACHBX010000004">
    <property type="protein sequence ID" value="MBB6135305.1"/>
    <property type="molecule type" value="Genomic_DNA"/>
</dbReference>
<keyword evidence="3" id="KW-1185">Reference proteome</keyword>
<dbReference type="RefSeq" id="WP_221290704.1">
    <property type="nucleotide sequence ID" value="NZ_JACHBX010000004.1"/>
</dbReference>
<name>A0A7W9X2M8_9BURK</name>
<feature type="domain" description="Enoyl reductase (ER)" evidence="1">
    <location>
        <begin position="15"/>
        <end position="339"/>
    </location>
</feature>
<accession>A0A7W9X2M8</accession>
<dbReference type="Gene3D" id="3.90.180.10">
    <property type="entry name" value="Medium-chain alcohol dehydrogenases, catalytic domain"/>
    <property type="match status" value="1"/>
</dbReference>
<dbReference type="CDD" id="cd08276">
    <property type="entry name" value="MDR7"/>
    <property type="match status" value="1"/>
</dbReference>
<dbReference type="AlphaFoldDB" id="A0A7W9X2M8"/>